<reference evidence="3" key="1">
    <citation type="submission" date="2023-05" db="EMBL/GenBank/DDBJ databases">
        <title>Nepenthes gracilis genome sequencing.</title>
        <authorList>
            <person name="Fukushima K."/>
        </authorList>
    </citation>
    <scope>NUCLEOTIDE SEQUENCE</scope>
    <source>
        <strain evidence="3">SING2019-196</strain>
    </source>
</reference>
<name>A0AAD3XLP0_NEPGR</name>
<dbReference type="EMBL" id="BSYO01000009">
    <property type="protein sequence ID" value="GMH09298.1"/>
    <property type="molecule type" value="Genomic_DNA"/>
</dbReference>
<keyword evidence="4" id="KW-1185">Reference proteome</keyword>
<feature type="region of interest" description="Disordered" evidence="1">
    <location>
        <begin position="65"/>
        <end position="90"/>
    </location>
</feature>
<evidence type="ECO:0000256" key="2">
    <source>
        <dbReference type="SAM" id="SignalP"/>
    </source>
</evidence>
<dbReference type="Proteomes" id="UP001279734">
    <property type="component" value="Unassembled WGS sequence"/>
</dbReference>
<feature type="signal peptide" evidence="2">
    <location>
        <begin position="1"/>
        <end position="24"/>
    </location>
</feature>
<sequence length="90" mass="9789">MASTQTITVLLLAFLLAFPSSGNGARYRLCGFIIDGETGYNHRRHHFRAVPSALGFLPKGIRFAPSAPSQRHNGDAAVYDRPVSSVPEFS</sequence>
<dbReference type="AlphaFoldDB" id="A0AAD3XLP0"/>
<protein>
    <recommendedName>
        <fullName evidence="5">Secreted protein</fullName>
    </recommendedName>
</protein>
<proteinExistence type="predicted"/>
<accession>A0AAD3XLP0</accession>
<gene>
    <name evidence="3" type="ORF">Nepgr_011139</name>
</gene>
<feature type="chain" id="PRO_5042173619" description="Secreted protein" evidence="2">
    <location>
        <begin position="25"/>
        <end position="90"/>
    </location>
</feature>
<comment type="caution">
    <text evidence="3">The sequence shown here is derived from an EMBL/GenBank/DDBJ whole genome shotgun (WGS) entry which is preliminary data.</text>
</comment>
<evidence type="ECO:0000256" key="1">
    <source>
        <dbReference type="SAM" id="MobiDB-lite"/>
    </source>
</evidence>
<organism evidence="3 4">
    <name type="scientific">Nepenthes gracilis</name>
    <name type="common">Slender pitcher plant</name>
    <dbReference type="NCBI Taxonomy" id="150966"/>
    <lineage>
        <taxon>Eukaryota</taxon>
        <taxon>Viridiplantae</taxon>
        <taxon>Streptophyta</taxon>
        <taxon>Embryophyta</taxon>
        <taxon>Tracheophyta</taxon>
        <taxon>Spermatophyta</taxon>
        <taxon>Magnoliopsida</taxon>
        <taxon>eudicotyledons</taxon>
        <taxon>Gunneridae</taxon>
        <taxon>Pentapetalae</taxon>
        <taxon>Caryophyllales</taxon>
        <taxon>Nepenthaceae</taxon>
        <taxon>Nepenthes</taxon>
    </lineage>
</organism>
<keyword evidence="2" id="KW-0732">Signal</keyword>
<evidence type="ECO:0000313" key="3">
    <source>
        <dbReference type="EMBL" id="GMH09298.1"/>
    </source>
</evidence>
<evidence type="ECO:0008006" key="5">
    <source>
        <dbReference type="Google" id="ProtNLM"/>
    </source>
</evidence>
<evidence type="ECO:0000313" key="4">
    <source>
        <dbReference type="Proteomes" id="UP001279734"/>
    </source>
</evidence>